<proteinExistence type="predicted"/>
<organism evidence="1 2">
    <name type="scientific">Cetraspora pellucida</name>
    <dbReference type="NCBI Taxonomy" id="1433469"/>
    <lineage>
        <taxon>Eukaryota</taxon>
        <taxon>Fungi</taxon>
        <taxon>Fungi incertae sedis</taxon>
        <taxon>Mucoromycota</taxon>
        <taxon>Glomeromycotina</taxon>
        <taxon>Glomeromycetes</taxon>
        <taxon>Diversisporales</taxon>
        <taxon>Gigasporaceae</taxon>
        <taxon>Cetraspora</taxon>
    </lineage>
</organism>
<name>A0A9N9CAW1_9GLOM</name>
<dbReference type="AlphaFoldDB" id="A0A9N9CAW1"/>
<comment type="caution">
    <text evidence="1">The sequence shown here is derived from an EMBL/GenBank/DDBJ whole genome shotgun (WGS) entry which is preliminary data.</text>
</comment>
<feature type="non-terminal residue" evidence="1">
    <location>
        <position position="41"/>
    </location>
</feature>
<dbReference type="Proteomes" id="UP000789759">
    <property type="component" value="Unassembled WGS sequence"/>
</dbReference>
<feature type="non-terminal residue" evidence="1">
    <location>
        <position position="1"/>
    </location>
</feature>
<dbReference type="EMBL" id="CAJVQA010004356">
    <property type="protein sequence ID" value="CAG8596957.1"/>
    <property type="molecule type" value="Genomic_DNA"/>
</dbReference>
<accession>A0A9N9CAW1</accession>
<sequence length="41" mass="4536">KSKDSDIVSKRLNNLLNEFKNISKLLGVPEIIIAVKAINSL</sequence>
<evidence type="ECO:0000313" key="1">
    <source>
        <dbReference type="EMBL" id="CAG8596957.1"/>
    </source>
</evidence>
<protein>
    <submittedName>
        <fullName evidence="1">10057_t:CDS:1</fullName>
    </submittedName>
</protein>
<evidence type="ECO:0000313" key="2">
    <source>
        <dbReference type="Proteomes" id="UP000789759"/>
    </source>
</evidence>
<keyword evidence="2" id="KW-1185">Reference proteome</keyword>
<gene>
    <name evidence="1" type="ORF">CPELLU_LOCUS6808</name>
</gene>
<reference evidence="1" key="1">
    <citation type="submission" date="2021-06" db="EMBL/GenBank/DDBJ databases">
        <authorList>
            <person name="Kallberg Y."/>
            <person name="Tangrot J."/>
            <person name="Rosling A."/>
        </authorList>
    </citation>
    <scope>NUCLEOTIDE SEQUENCE</scope>
    <source>
        <strain evidence="1">FL966</strain>
    </source>
</reference>